<dbReference type="AlphaFoldDB" id="A0A165E0W8"/>
<dbReference type="InterPro" id="IPR011422">
    <property type="entry name" value="BRAP2/ETP1_RRM"/>
</dbReference>
<evidence type="ECO:0000259" key="8">
    <source>
        <dbReference type="PROSITE" id="PS50271"/>
    </source>
</evidence>
<proteinExistence type="predicted"/>
<dbReference type="InParanoid" id="A0A165E0W8"/>
<sequence length="663" mass="72657">MRNYHIRISLRPPSPPAPTNSTSYTPPSVATPATYIPHSLFQTLPSHRSQTTARRYTLTNDYKPEDISSPSEPRDYRFGPIKIDWVDCTSGDMNGSAMKKTGVGKEKERGRGDPVTASFVPHTQAGDKSGFTNLPEGIVHIYRDVSKPIESLQGPSSAAPPNSEEHSPTPSSNAEHNADQDACSKHLVLGVLAVPSWMTPSDFLAFVAPAAEGISHLRMIRDSAPNRSIVVLKFREASEAAEFAEAYNGRAFNSMESEICHVVRILSIAIDTDDPASQTFARIGTTQEGGDVYELPTCPVCLERMDSAVTGLVTVPCSHTFHCTCLSKWGDSRCPVCRYSQTLLTSHPPSINRRSSHPIPFSFSSTPSHCVDCGSTSNLWICLVCGNVGCGRYGRAHAHAHYMNTTHLYALELETQRVWDYAGDGYVHRLIQNKADGKLVELPSAASTIGSRGDGSNGVGPSAADALSAEKIEAIGIEYSYLLTSQLDSQRAFYEEQTAGLRTQVDQLRGLVEQLSQQVERSREDACEKEALRRAEEDVRASQMQAEILKAQKRAEKAAELTQRLKKELQEEHAVSKGLMENLQRARQQTEQAEREKAAALVKVRELEDEMRDVMFFLEARDKIESGDGVVAEAAGGSIELPPSSITETISKGGTHKNKGKRK</sequence>
<reference evidence="9 10" key="1">
    <citation type="journal article" date="2016" name="Mol. Biol. Evol.">
        <title>Comparative Genomics of Early-Diverging Mushroom-Forming Fungi Provides Insights into the Origins of Lignocellulose Decay Capabilities.</title>
        <authorList>
            <person name="Nagy L.G."/>
            <person name="Riley R."/>
            <person name="Tritt A."/>
            <person name="Adam C."/>
            <person name="Daum C."/>
            <person name="Floudas D."/>
            <person name="Sun H."/>
            <person name="Yadav J.S."/>
            <person name="Pangilinan J."/>
            <person name="Larsson K.H."/>
            <person name="Matsuura K."/>
            <person name="Barry K."/>
            <person name="Labutti K."/>
            <person name="Kuo R."/>
            <person name="Ohm R.A."/>
            <person name="Bhattacharya S.S."/>
            <person name="Shirouzu T."/>
            <person name="Yoshinaga Y."/>
            <person name="Martin F.M."/>
            <person name="Grigoriev I.V."/>
            <person name="Hibbett D.S."/>
        </authorList>
    </citation>
    <scope>NUCLEOTIDE SEQUENCE [LARGE SCALE GENOMIC DNA]</scope>
    <source>
        <strain evidence="9 10">93-53</strain>
    </source>
</reference>
<dbReference type="FunCoup" id="A0A165E0W8">
    <property type="interactions" value="842"/>
</dbReference>
<dbReference type="GO" id="GO:0016567">
    <property type="term" value="P:protein ubiquitination"/>
    <property type="evidence" value="ECO:0007669"/>
    <property type="project" value="TreeGrafter"/>
</dbReference>
<keyword evidence="10" id="KW-1185">Reference proteome</keyword>
<dbReference type="GO" id="GO:0061630">
    <property type="term" value="F:ubiquitin protein ligase activity"/>
    <property type="evidence" value="ECO:0007669"/>
    <property type="project" value="TreeGrafter"/>
</dbReference>
<gene>
    <name evidence="9" type="ORF">LAESUDRAFT_680045</name>
</gene>
<dbReference type="SMART" id="SM00290">
    <property type="entry name" value="ZnF_UBP"/>
    <property type="match status" value="1"/>
</dbReference>
<feature type="region of interest" description="Disordered" evidence="6">
    <location>
        <begin position="635"/>
        <end position="663"/>
    </location>
</feature>
<dbReference type="Gene3D" id="3.30.40.10">
    <property type="entry name" value="Zinc/RING finger domain, C3HC4 (zinc finger)"/>
    <property type="match status" value="2"/>
</dbReference>
<dbReference type="InterPro" id="IPR001607">
    <property type="entry name" value="Znf_UBP"/>
</dbReference>
<evidence type="ECO:0000256" key="1">
    <source>
        <dbReference type="ARBA" id="ARBA00022723"/>
    </source>
</evidence>
<organism evidence="9 10">
    <name type="scientific">Laetiporus sulphureus 93-53</name>
    <dbReference type="NCBI Taxonomy" id="1314785"/>
    <lineage>
        <taxon>Eukaryota</taxon>
        <taxon>Fungi</taxon>
        <taxon>Dikarya</taxon>
        <taxon>Basidiomycota</taxon>
        <taxon>Agaricomycotina</taxon>
        <taxon>Agaricomycetes</taxon>
        <taxon>Polyporales</taxon>
        <taxon>Laetiporus</taxon>
    </lineage>
</organism>
<dbReference type="OrthoDB" id="273556at2759"/>
<accession>A0A165E0W8</accession>
<dbReference type="SUPFAM" id="SSF57850">
    <property type="entry name" value="RING/U-box"/>
    <property type="match status" value="2"/>
</dbReference>
<evidence type="ECO:0000313" key="10">
    <source>
        <dbReference type="Proteomes" id="UP000076871"/>
    </source>
</evidence>
<feature type="compositionally biased region" description="Low complexity" evidence="6">
    <location>
        <begin position="19"/>
        <end position="28"/>
    </location>
</feature>
<dbReference type="GeneID" id="63822749"/>
<dbReference type="InterPro" id="IPR001841">
    <property type="entry name" value="Znf_RING"/>
</dbReference>
<evidence type="ECO:0000256" key="4">
    <source>
        <dbReference type="PROSITE-ProRule" id="PRU00502"/>
    </source>
</evidence>
<feature type="compositionally biased region" description="Basic and acidic residues" evidence="6">
    <location>
        <begin position="103"/>
        <end position="112"/>
    </location>
</feature>
<evidence type="ECO:0000256" key="6">
    <source>
        <dbReference type="SAM" id="MobiDB-lite"/>
    </source>
</evidence>
<feature type="region of interest" description="Disordered" evidence="6">
    <location>
        <begin position="96"/>
        <end position="131"/>
    </location>
</feature>
<keyword evidence="3" id="KW-0862">Zinc</keyword>
<dbReference type="PROSITE" id="PS50271">
    <property type="entry name" value="ZF_UBP"/>
    <property type="match status" value="1"/>
</dbReference>
<feature type="region of interest" description="Disordered" evidence="6">
    <location>
        <begin position="1"/>
        <end position="31"/>
    </location>
</feature>
<dbReference type="InterPro" id="IPR047243">
    <property type="entry name" value="RING-H2_BRAP2"/>
</dbReference>
<evidence type="ECO:0000256" key="2">
    <source>
        <dbReference type="ARBA" id="ARBA00022771"/>
    </source>
</evidence>
<feature type="domain" description="RING-type" evidence="7">
    <location>
        <begin position="298"/>
        <end position="338"/>
    </location>
</feature>
<feature type="compositionally biased region" description="Basic residues" evidence="6">
    <location>
        <begin position="654"/>
        <end position="663"/>
    </location>
</feature>
<protein>
    <submittedName>
        <fullName evidence="9">Zf-UBP-domain-containing protein</fullName>
    </submittedName>
</protein>
<keyword evidence="5" id="KW-0175">Coiled coil</keyword>
<evidence type="ECO:0000313" key="9">
    <source>
        <dbReference type="EMBL" id="KZT06033.1"/>
    </source>
</evidence>
<dbReference type="GO" id="GO:0007265">
    <property type="term" value="P:Ras protein signal transduction"/>
    <property type="evidence" value="ECO:0007669"/>
    <property type="project" value="TreeGrafter"/>
</dbReference>
<dbReference type="CDD" id="cd16457">
    <property type="entry name" value="RING-H2_BRAP2"/>
    <property type="match status" value="1"/>
</dbReference>
<feature type="domain" description="UBP-type" evidence="8">
    <location>
        <begin position="335"/>
        <end position="446"/>
    </location>
</feature>
<dbReference type="PANTHER" id="PTHR24007">
    <property type="entry name" value="BRCA1-ASSOCIATED PROTEIN"/>
    <property type="match status" value="1"/>
</dbReference>
<feature type="region of interest" description="Disordered" evidence="6">
    <location>
        <begin position="150"/>
        <end position="179"/>
    </location>
</feature>
<dbReference type="SMART" id="SM00184">
    <property type="entry name" value="RING"/>
    <property type="match status" value="1"/>
</dbReference>
<evidence type="ECO:0000256" key="5">
    <source>
        <dbReference type="SAM" id="Coils"/>
    </source>
</evidence>
<feature type="coiled-coil region" evidence="5">
    <location>
        <begin position="505"/>
        <end position="610"/>
    </location>
</feature>
<dbReference type="PANTHER" id="PTHR24007:SF7">
    <property type="entry name" value="BRCA1-ASSOCIATED PROTEIN"/>
    <property type="match status" value="1"/>
</dbReference>
<dbReference type="GO" id="GO:0008270">
    <property type="term" value="F:zinc ion binding"/>
    <property type="evidence" value="ECO:0007669"/>
    <property type="project" value="UniProtKB-KW"/>
</dbReference>
<keyword evidence="2 4" id="KW-0863">Zinc-finger</keyword>
<dbReference type="GO" id="GO:0005737">
    <property type="term" value="C:cytoplasm"/>
    <property type="evidence" value="ECO:0007669"/>
    <property type="project" value="TreeGrafter"/>
</dbReference>
<dbReference type="InterPro" id="IPR013083">
    <property type="entry name" value="Znf_RING/FYVE/PHD"/>
</dbReference>
<dbReference type="Pfam" id="PF13639">
    <property type="entry name" value="zf-RING_2"/>
    <property type="match status" value="1"/>
</dbReference>
<evidence type="ECO:0000259" key="7">
    <source>
        <dbReference type="PROSITE" id="PS50089"/>
    </source>
</evidence>
<dbReference type="RefSeq" id="XP_040763773.1">
    <property type="nucleotide sequence ID" value="XM_040905719.1"/>
</dbReference>
<evidence type="ECO:0000256" key="3">
    <source>
        <dbReference type="ARBA" id="ARBA00022833"/>
    </source>
</evidence>
<dbReference type="STRING" id="1314785.A0A165E0W8"/>
<name>A0A165E0W8_9APHY</name>
<dbReference type="PROSITE" id="PS50089">
    <property type="entry name" value="ZF_RING_2"/>
    <property type="match status" value="1"/>
</dbReference>
<dbReference type="Pfam" id="PF02148">
    <property type="entry name" value="zf-UBP"/>
    <property type="match status" value="1"/>
</dbReference>
<dbReference type="EMBL" id="KV427626">
    <property type="protein sequence ID" value="KZT06033.1"/>
    <property type="molecule type" value="Genomic_DNA"/>
</dbReference>
<dbReference type="Pfam" id="PF07576">
    <property type="entry name" value="BRAP2"/>
    <property type="match status" value="1"/>
</dbReference>
<keyword evidence="1" id="KW-0479">Metal-binding</keyword>
<dbReference type="Proteomes" id="UP000076871">
    <property type="component" value="Unassembled WGS sequence"/>
</dbReference>